<evidence type="ECO:0000259" key="2">
    <source>
        <dbReference type="Pfam" id="PF16220"/>
    </source>
</evidence>
<proteinExistence type="predicted"/>
<name>A0A2S9IDY3_9GAMM</name>
<dbReference type="InterPro" id="IPR032623">
    <property type="entry name" value="FecR_N"/>
</dbReference>
<gene>
    <name evidence="3" type="ORF">CQW29_07615</name>
</gene>
<keyword evidence="4" id="KW-1185">Reference proteome</keyword>
<feature type="domain" description="FecR protein" evidence="1">
    <location>
        <begin position="113"/>
        <end position="198"/>
    </location>
</feature>
<dbReference type="InterPro" id="IPR006860">
    <property type="entry name" value="FecR"/>
</dbReference>
<feature type="domain" description="FecR N-terminal" evidence="2">
    <location>
        <begin position="18"/>
        <end position="59"/>
    </location>
</feature>
<dbReference type="InterPro" id="IPR012373">
    <property type="entry name" value="Ferrdict_sens_TM"/>
</dbReference>
<dbReference type="EMBL" id="PDET01000004">
    <property type="protein sequence ID" value="PRD15988.1"/>
    <property type="molecule type" value="Genomic_DNA"/>
</dbReference>
<dbReference type="PANTHER" id="PTHR30273">
    <property type="entry name" value="PERIPLASMIC SIGNAL SENSOR AND SIGMA FACTOR ACTIVATOR FECR-RELATED"/>
    <property type="match status" value="1"/>
</dbReference>
<dbReference type="AlphaFoldDB" id="A0A2S9IDY3"/>
<sequence length="309" mass="33860">MMAEGSAMAEEIDPQSAREAVAWLTQLMSEEANGEDKDGWQRWLAASPENVRAWQHISRFSSQFSQLNGEAAHRSLSTVANPQRRRLLRCAAGVGLIGAVGAGVLPWRSWQADYRTAIGEQQRVTLSDGTDLLLNTQTAVNVSLPQLSLLQGEMLVASPRNGMPLQLSLPQGRVQSHNSRFSLRLHDDYSELAVYHGQLSVMPLDGQRTTLNAGYGGRLNLSGFHEVGRVSGEPGWQQGMLYADNMRLDDFLAELARYRRGVIRCGQQVAGLRLSGAFPLADTDRIIASLPGTLPVQVSSLSKYFISIS</sequence>
<organism evidence="3 4">
    <name type="scientific">Pantoea coffeiphila</name>
    <dbReference type="NCBI Taxonomy" id="1465635"/>
    <lineage>
        <taxon>Bacteria</taxon>
        <taxon>Pseudomonadati</taxon>
        <taxon>Pseudomonadota</taxon>
        <taxon>Gammaproteobacteria</taxon>
        <taxon>Enterobacterales</taxon>
        <taxon>Erwiniaceae</taxon>
        <taxon>Pantoea</taxon>
    </lineage>
</organism>
<reference evidence="3 4" key="1">
    <citation type="submission" date="2017-10" db="EMBL/GenBank/DDBJ databases">
        <title>Draft genome of two endophytic bacteria isolated from 'guarana' Paullinia cupana (Mart.) Ducke.</title>
        <authorList>
            <person name="Siqueira K.A."/>
            <person name="Liotti R.G."/>
            <person name="Mendes T.A."/>
            <person name="Soares M.A."/>
        </authorList>
    </citation>
    <scope>NUCLEOTIDE SEQUENCE [LARGE SCALE GENOMIC DNA]</scope>
    <source>
        <strain evidence="3 4">342</strain>
    </source>
</reference>
<dbReference type="Gene3D" id="2.60.120.1440">
    <property type="match status" value="1"/>
</dbReference>
<dbReference type="Pfam" id="PF04773">
    <property type="entry name" value="FecR"/>
    <property type="match status" value="1"/>
</dbReference>
<protein>
    <submittedName>
        <fullName evidence="3">Iron dicitrate transport regulator FecR</fullName>
    </submittedName>
</protein>
<dbReference type="PANTHER" id="PTHR30273:SF2">
    <property type="entry name" value="PROTEIN FECR"/>
    <property type="match status" value="1"/>
</dbReference>
<evidence type="ECO:0000313" key="4">
    <source>
        <dbReference type="Proteomes" id="UP000239181"/>
    </source>
</evidence>
<dbReference type="PIRSF" id="PIRSF018266">
    <property type="entry name" value="FecR"/>
    <property type="match status" value="1"/>
</dbReference>
<dbReference type="Proteomes" id="UP000239181">
    <property type="component" value="Unassembled WGS sequence"/>
</dbReference>
<comment type="caution">
    <text evidence="3">The sequence shown here is derived from an EMBL/GenBank/DDBJ whole genome shotgun (WGS) entry which is preliminary data.</text>
</comment>
<evidence type="ECO:0000259" key="1">
    <source>
        <dbReference type="Pfam" id="PF04773"/>
    </source>
</evidence>
<evidence type="ECO:0000313" key="3">
    <source>
        <dbReference type="EMBL" id="PRD15988.1"/>
    </source>
</evidence>
<accession>A0A2S9IDY3</accession>
<dbReference type="Pfam" id="PF16220">
    <property type="entry name" value="DUF4880"/>
    <property type="match status" value="1"/>
</dbReference>
<dbReference type="GO" id="GO:0016989">
    <property type="term" value="F:sigma factor antagonist activity"/>
    <property type="evidence" value="ECO:0007669"/>
    <property type="project" value="TreeGrafter"/>
</dbReference>
<dbReference type="OrthoDB" id="8641865at2"/>